<proteinExistence type="inferred from homology"/>
<feature type="active site" description="Charge relay system" evidence="8 9">
    <location>
        <position position="144"/>
    </location>
</feature>
<evidence type="ECO:0000256" key="2">
    <source>
        <dbReference type="ARBA" id="ARBA00022512"/>
    </source>
</evidence>
<dbReference type="PROSITE" id="PS51892">
    <property type="entry name" value="SUBTILASE"/>
    <property type="match status" value="1"/>
</dbReference>
<evidence type="ECO:0000256" key="5">
    <source>
        <dbReference type="ARBA" id="ARBA00022729"/>
    </source>
</evidence>
<evidence type="ECO:0000256" key="9">
    <source>
        <dbReference type="PROSITE-ProRule" id="PRU01240"/>
    </source>
</evidence>
<dbReference type="PROSITE" id="PS00136">
    <property type="entry name" value="SUBTILASE_ASP"/>
    <property type="match status" value="1"/>
</dbReference>
<dbReference type="InterPro" id="IPR036852">
    <property type="entry name" value="Peptidase_S8/S53_dom_sf"/>
</dbReference>
<dbReference type="InterPro" id="IPR000209">
    <property type="entry name" value="Peptidase_S8/S53_dom"/>
</dbReference>
<evidence type="ECO:0000256" key="1">
    <source>
        <dbReference type="ARBA" id="ARBA00011073"/>
    </source>
</evidence>
<dbReference type="GO" id="GO:0004252">
    <property type="term" value="F:serine-type endopeptidase activity"/>
    <property type="evidence" value="ECO:0007669"/>
    <property type="project" value="UniProtKB-UniRule"/>
</dbReference>
<dbReference type="InterPro" id="IPR034213">
    <property type="entry name" value="S8_Vpr-like"/>
</dbReference>
<dbReference type="PROSITE" id="PS00138">
    <property type="entry name" value="SUBTILASE_SER"/>
    <property type="match status" value="1"/>
</dbReference>
<dbReference type="OrthoDB" id="9798386at2"/>
<evidence type="ECO:0000256" key="3">
    <source>
        <dbReference type="ARBA" id="ARBA00022525"/>
    </source>
</evidence>
<dbReference type="AlphaFoldDB" id="A0A248TII3"/>
<evidence type="ECO:0000256" key="7">
    <source>
        <dbReference type="ARBA" id="ARBA00022825"/>
    </source>
</evidence>
<accession>A0A248TII3</accession>
<evidence type="ECO:0000256" key="10">
    <source>
        <dbReference type="RuleBase" id="RU003355"/>
    </source>
</evidence>
<organism evidence="13 14">
    <name type="scientific">Cytobacillus kochii</name>
    <dbReference type="NCBI Taxonomy" id="859143"/>
    <lineage>
        <taxon>Bacteria</taxon>
        <taxon>Bacillati</taxon>
        <taxon>Bacillota</taxon>
        <taxon>Bacilli</taxon>
        <taxon>Bacillales</taxon>
        <taxon>Bacillaceae</taxon>
        <taxon>Cytobacillus</taxon>
    </lineage>
</organism>
<dbReference type="RefSeq" id="WP_095371585.1">
    <property type="nucleotide sequence ID" value="NZ_CP022983.1"/>
</dbReference>
<dbReference type="InterPro" id="IPR015500">
    <property type="entry name" value="Peptidase_S8_subtilisin-rel"/>
</dbReference>
<evidence type="ECO:0000256" key="6">
    <source>
        <dbReference type="ARBA" id="ARBA00022801"/>
    </source>
</evidence>
<keyword evidence="4 9" id="KW-0645">Protease</keyword>
<evidence type="ECO:0000256" key="8">
    <source>
        <dbReference type="PIRSR" id="PIRSR615500-1"/>
    </source>
</evidence>
<keyword evidence="5" id="KW-0732">Signal</keyword>
<comment type="similarity">
    <text evidence="1 9 10">Belongs to the peptidase S8 family.</text>
</comment>
<dbReference type="Gene3D" id="3.40.50.200">
    <property type="entry name" value="Peptidase S8/S53 domain"/>
    <property type="match status" value="1"/>
</dbReference>
<feature type="domain" description="Peptidase S8/S53" evidence="11">
    <location>
        <begin position="135"/>
        <end position="524"/>
    </location>
</feature>
<keyword evidence="3" id="KW-0964">Secreted</keyword>
<protein>
    <submittedName>
        <fullName evidence="13">Peptidase S8</fullName>
    </submittedName>
</protein>
<sequence>MKKNLFILVIILFLFPCTLGMSASSSQLIVPSLDEIKTEEQVAIIVYSDDADLQVEKEKLKAQGVAIRYIFNYALKGFSVEATNDKLAQIERNQTIHHLTTVKNYTVQAENDNIQLIGGEAIRGYFDDDNHRLTGEGVKVGVIDTGIDYRHPDLRISYGGGKDLVDQDDDPMETVNMGRLDTLHGTHVAGIIAANGKVKGVAPKAEVIAYRALGPGGSGTTEQVLQAIEQAMKDKVDVINLSLGNNVNGPDLPISLALNKAVDSGIVAVTSSGNSGPGIWSVGSPGTAAKAISVGASTPTLKVPYLHIGKKEMKLYPLQGTIPWDLNKSFELYNGGIGKEEQLKGANGKVVIVERGELTFTEKSKNAKEAGALALLIYNNTPGSFMGNLEGVLDIPVVSLTKEDGEEINQELSQAKRLYGQTVIKEEKDILAEFSSRGPVTSTWEIKPDVVAPGVAINSTVPGGYTPLQGTSMAAPHVAGAAALLIQAHPEWRPEQVKAALMNTALSMVNEDGTPYRTFEQGAGRIQLKEALMTSTLIYPSSIQFGKFKLSEQHHDHVAKITVENTTDEKQSYAFEIPKKQKGIEWRLPLSFMLEPKEKKTIRLHMIVNPKELTEKLADGTIRLNSNKQTIQLPYLYVLEEPDYPRVMGFSFGKGDSKKTYRYEVYLPGGAEEFGIALFDSTSLTFIGMLDWKKDVKKGQVEEDLVISDLPQPGLYIAKVFARKSGQEDWIETRLFIGANGELEMIGN</sequence>
<dbReference type="CDD" id="cd07474">
    <property type="entry name" value="Peptidases_S8_subtilisin_Vpr-like"/>
    <property type="match status" value="1"/>
</dbReference>
<dbReference type="Gene3D" id="3.50.30.30">
    <property type="match status" value="1"/>
</dbReference>
<evidence type="ECO:0000259" key="11">
    <source>
        <dbReference type="Pfam" id="PF00082"/>
    </source>
</evidence>
<dbReference type="InterPro" id="IPR023827">
    <property type="entry name" value="Peptidase_S8_Asp-AS"/>
</dbReference>
<dbReference type="InterPro" id="IPR003137">
    <property type="entry name" value="PA_domain"/>
</dbReference>
<dbReference type="InterPro" id="IPR022398">
    <property type="entry name" value="Peptidase_S8_His-AS"/>
</dbReference>
<dbReference type="SUPFAM" id="SSF52743">
    <property type="entry name" value="Subtilisin-like"/>
    <property type="match status" value="1"/>
</dbReference>
<dbReference type="Proteomes" id="UP000215137">
    <property type="component" value="Chromosome"/>
</dbReference>
<dbReference type="Pfam" id="PF02225">
    <property type="entry name" value="PA"/>
    <property type="match status" value="1"/>
</dbReference>
<dbReference type="PROSITE" id="PS00137">
    <property type="entry name" value="SUBTILASE_HIS"/>
    <property type="match status" value="1"/>
</dbReference>
<reference evidence="13 14" key="1">
    <citation type="submission" date="2017-08" db="EMBL/GenBank/DDBJ databases">
        <title>Complete Genome Sequence of Bacillus kochii Oregon-R-modENCODE STRAIN BDGP4, isolated from Drosophila melanogaster gut.</title>
        <authorList>
            <person name="Wan K.H."/>
            <person name="Yu C."/>
            <person name="Park S."/>
            <person name="Hammonds A.S."/>
            <person name="Booth B.W."/>
            <person name="Celniker S.E."/>
        </authorList>
    </citation>
    <scope>NUCLEOTIDE SEQUENCE [LARGE SCALE GENOMIC DNA]</scope>
    <source>
        <strain evidence="13 14">BDGP4</strain>
    </source>
</reference>
<dbReference type="EMBL" id="CP022983">
    <property type="protein sequence ID" value="ASV68016.1"/>
    <property type="molecule type" value="Genomic_DNA"/>
</dbReference>
<keyword evidence="6 9" id="KW-0378">Hydrolase</keyword>
<name>A0A248TII3_9BACI</name>
<evidence type="ECO:0000313" key="14">
    <source>
        <dbReference type="Proteomes" id="UP000215137"/>
    </source>
</evidence>
<dbReference type="PANTHER" id="PTHR43806:SF65">
    <property type="entry name" value="SERINE PROTEASE APRX"/>
    <property type="match status" value="1"/>
</dbReference>
<dbReference type="PANTHER" id="PTHR43806">
    <property type="entry name" value="PEPTIDASE S8"/>
    <property type="match status" value="1"/>
</dbReference>
<feature type="domain" description="PA" evidence="12">
    <location>
        <begin position="346"/>
        <end position="408"/>
    </location>
</feature>
<dbReference type="InterPro" id="IPR046450">
    <property type="entry name" value="PA_dom_sf"/>
</dbReference>
<dbReference type="InterPro" id="IPR050131">
    <property type="entry name" value="Peptidase_S8_subtilisin-like"/>
</dbReference>
<dbReference type="KEGG" id="bko:CKF48_12255"/>
<evidence type="ECO:0000313" key="13">
    <source>
        <dbReference type="EMBL" id="ASV68016.1"/>
    </source>
</evidence>
<evidence type="ECO:0000256" key="4">
    <source>
        <dbReference type="ARBA" id="ARBA00022670"/>
    </source>
</evidence>
<feature type="active site" description="Charge relay system" evidence="8 9">
    <location>
        <position position="472"/>
    </location>
</feature>
<dbReference type="SUPFAM" id="SSF52025">
    <property type="entry name" value="PA domain"/>
    <property type="match status" value="1"/>
</dbReference>
<dbReference type="InterPro" id="IPR023828">
    <property type="entry name" value="Peptidase_S8_Ser-AS"/>
</dbReference>
<dbReference type="PRINTS" id="PR00723">
    <property type="entry name" value="SUBTILISIN"/>
</dbReference>
<keyword evidence="7 9" id="KW-0720">Serine protease</keyword>
<keyword evidence="2" id="KW-0134">Cell wall</keyword>
<dbReference type="GO" id="GO:0006508">
    <property type="term" value="P:proteolysis"/>
    <property type="evidence" value="ECO:0007669"/>
    <property type="project" value="UniProtKB-KW"/>
</dbReference>
<evidence type="ECO:0000259" key="12">
    <source>
        <dbReference type="Pfam" id="PF02225"/>
    </source>
</evidence>
<keyword evidence="14" id="KW-1185">Reference proteome</keyword>
<gene>
    <name evidence="13" type="ORF">CKF48_12255</name>
</gene>
<feature type="active site" description="Charge relay system" evidence="8 9">
    <location>
        <position position="184"/>
    </location>
</feature>
<dbReference type="CDD" id="cd02133">
    <property type="entry name" value="PA_C5a_like"/>
    <property type="match status" value="1"/>
</dbReference>
<dbReference type="Pfam" id="PF00082">
    <property type="entry name" value="Peptidase_S8"/>
    <property type="match status" value="1"/>
</dbReference>